<accession>A0A0A2C1I8</accession>
<dbReference type="Proteomes" id="UP000030392">
    <property type="component" value="Unassembled WGS sequence"/>
</dbReference>
<proteinExistence type="predicted"/>
<protein>
    <submittedName>
        <fullName evidence="1">Uncharacterized protein</fullName>
    </submittedName>
</protein>
<name>A0A0A2C1I8_PROMR</name>
<dbReference type="AlphaFoldDB" id="A0A0A2C1I8"/>
<gene>
    <name evidence="1" type="ORF">EV03_1413</name>
</gene>
<reference evidence="2" key="1">
    <citation type="journal article" date="2014" name="Sci. Data">
        <title>Genomes of diverse isolates of the marine cyanobacterium Prochlorococcus.</title>
        <authorList>
            <person name="Biller S."/>
            <person name="Berube P."/>
            <person name="Thompson J."/>
            <person name="Kelly L."/>
            <person name="Roggensack S."/>
            <person name="Awad L."/>
            <person name="Roache-Johnson K."/>
            <person name="Ding H."/>
            <person name="Giovannoni S.J."/>
            <person name="Moore L.R."/>
            <person name="Chisholm S.W."/>
        </authorList>
    </citation>
    <scope>NUCLEOTIDE SEQUENCE [LARGE SCALE GENOMIC DNA]</scope>
    <source>
        <strain evidence="2">PAC1</strain>
    </source>
</reference>
<dbReference type="EMBL" id="JNAX01000013">
    <property type="protein sequence ID" value="KGG20211.1"/>
    <property type="molecule type" value="Genomic_DNA"/>
</dbReference>
<comment type="caution">
    <text evidence="1">The sequence shown here is derived from an EMBL/GenBank/DDBJ whole genome shotgun (WGS) entry which is preliminary data.</text>
</comment>
<evidence type="ECO:0000313" key="2">
    <source>
        <dbReference type="Proteomes" id="UP000030392"/>
    </source>
</evidence>
<evidence type="ECO:0000313" key="1">
    <source>
        <dbReference type="EMBL" id="KGG20211.1"/>
    </source>
</evidence>
<organism evidence="1 2">
    <name type="scientific">Prochlorococcus marinus str. PAC1</name>
    <dbReference type="NCBI Taxonomy" id="59924"/>
    <lineage>
        <taxon>Bacteria</taxon>
        <taxon>Bacillati</taxon>
        <taxon>Cyanobacteriota</taxon>
        <taxon>Cyanophyceae</taxon>
        <taxon>Synechococcales</taxon>
        <taxon>Prochlorococcaceae</taxon>
        <taxon>Prochlorococcus</taxon>
    </lineage>
</organism>
<sequence length="37" mass="4500">MPVKFYSDEMTETKKIIYLERKLHELDEFIENIPEVA</sequence>